<dbReference type="OrthoDB" id="973788at2"/>
<dbReference type="InterPro" id="IPR051168">
    <property type="entry name" value="AASS"/>
</dbReference>
<evidence type="ECO:0000259" key="3">
    <source>
        <dbReference type="Pfam" id="PF16653"/>
    </source>
</evidence>
<reference evidence="5" key="1">
    <citation type="submission" date="2016-11" db="EMBL/GenBank/DDBJ databases">
        <authorList>
            <person name="Schniete J.K."/>
            <person name="Salih T."/>
            <person name="Algora Gallardo L."/>
            <person name="Martinez Fernandez S."/>
            <person name="Herron P.R."/>
        </authorList>
    </citation>
    <scope>NUCLEOTIDE SEQUENCE [LARGE SCALE GENOMIC DNA]</scope>
    <source>
        <strain evidence="5">DSM 41896</strain>
    </source>
</reference>
<dbReference type="GO" id="GO:0019878">
    <property type="term" value="P:lysine biosynthetic process via aminoadipic acid"/>
    <property type="evidence" value="ECO:0007669"/>
    <property type="project" value="TreeGrafter"/>
</dbReference>
<proteinExistence type="predicted"/>
<dbReference type="InterPro" id="IPR032095">
    <property type="entry name" value="Sacchrp_dh-like_C"/>
</dbReference>
<dbReference type="Pfam" id="PF16653">
    <property type="entry name" value="Sacchrp_dh_C"/>
    <property type="match status" value="1"/>
</dbReference>
<dbReference type="Gene3D" id="3.30.360.10">
    <property type="entry name" value="Dihydrodipicolinate Reductase, domain 2"/>
    <property type="match status" value="1"/>
</dbReference>
<reference evidence="4 5" key="2">
    <citation type="submission" date="2017-02" db="EMBL/GenBank/DDBJ databases">
        <title>Draft genome sequence of Streptomyces phaeoluteigriseus type strain DSM41896.</title>
        <authorList>
            <person name="Salih T.S."/>
            <person name="Algora Gallardo L."/>
            <person name="Melo Santos T."/>
            <person name="Filgueira Martinez S."/>
            <person name="Herron P.R."/>
        </authorList>
    </citation>
    <scope>NUCLEOTIDE SEQUENCE [LARGE SCALE GENOMIC DNA]</scope>
    <source>
        <strain evidence="4 5">DSM 41896</strain>
    </source>
</reference>
<protein>
    <submittedName>
        <fullName evidence="4">Saccharopine dehydrogenase</fullName>
    </submittedName>
</protein>
<name>A0A1V6MUU1_9ACTN</name>
<dbReference type="EMBL" id="MPOH02000009">
    <property type="protein sequence ID" value="OQD56234.1"/>
    <property type="molecule type" value="Genomic_DNA"/>
</dbReference>
<dbReference type="RefSeq" id="WP_094102746.1">
    <property type="nucleotide sequence ID" value="NZ_MPOH02000009.1"/>
</dbReference>
<dbReference type="InterPro" id="IPR036291">
    <property type="entry name" value="NAD(P)-bd_dom_sf"/>
</dbReference>
<dbReference type="PANTHER" id="PTHR11133:SF23">
    <property type="entry name" value="SACCHAROPINE DEHYDROGENASE [NAD(+), L-LYSINE-FORMING]"/>
    <property type="match status" value="1"/>
</dbReference>
<sequence>MTDRLPASGTVHWVGAGLSTGSGLAALCEHADRVRLWHRTEERAADALGRLGLTGRAEPRAFTLRALTSELAPGDVVVSMLPAGEHAPLLAACVAERAHFACSSYVSDAVLEQVPAAVDAGVVVLTEAGLDPGIDHLFAHALVARARAAVGDGTPASYHFTSYCGGIPAVADDFRYRFSWAPLGVLNALRSPARYVEGGTETTAGRPWEATRAHLVDGEVFEVYPNRDSVPFVEQYGLPAAWQARTFVRGTLRLGGWRRAWEPVFEELKAGDDTRIASLARELAAAHPMTDTDRDRVVLAVSLAVRARNGTSWSGSCLLDMVGDAEESAMARCVSRPLALGVRHLLDGSLPAGLNRAAETEERSREWLGELAREGVPFTLRVDGPPVSP</sequence>
<feature type="domain" description="Saccharopine dehydrogenase NADP binding" evidence="2">
    <location>
        <begin position="11"/>
        <end position="125"/>
    </location>
</feature>
<evidence type="ECO:0000259" key="2">
    <source>
        <dbReference type="Pfam" id="PF03435"/>
    </source>
</evidence>
<dbReference type="InterPro" id="IPR005097">
    <property type="entry name" value="Sacchrp_dh_NADP-bd"/>
</dbReference>
<feature type="domain" description="Saccharopine dehydrogenase-like C-terminal" evidence="3">
    <location>
        <begin position="129"/>
        <end position="376"/>
    </location>
</feature>
<dbReference type="Pfam" id="PF03435">
    <property type="entry name" value="Sacchrp_dh_NADP"/>
    <property type="match status" value="1"/>
</dbReference>
<dbReference type="SUPFAM" id="SSF55347">
    <property type="entry name" value="Glyceraldehyde-3-phosphate dehydrogenase-like, C-terminal domain"/>
    <property type="match status" value="1"/>
</dbReference>
<gene>
    <name evidence="4" type="ORF">BM536_007950</name>
</gene>
<dbReference type="GO" id="GO:0005737">
    <property type="term" value="C:cytoplasm"/>
    <property type="evidence" value="ECO:0007669"/>
    <property type="project" value="TreeGrafter"/>
</dbReference>
<dbReference type="PANTHER" id="PTHR11133">
    <property type="entry name" value="SACCHAROPINE DEHYDROGENASE"/>
    <property type="match status" value="1"/>
</dbReference>
<dbReference type="Proteomes" id="UP000184286">
    <property type="component" value="Unassembled WGS sequence"/>
</dbReference>
<evidence type="ECO:0000313" key="4">
    <source>
        <dbReference type="EMBL" id="OQD56234.1"/>
    </source>
</evidence>
<dbReference type="SUPFAM" id="SSF51735">
    <property type="entry name" value="NAD(P)-binding Rossmann-fold domains"/>
    <property type="match status" value="1"/>
</dbReference>
<dbReference type="AlphaFoldDB" id="A0A1V6MUU1"/>
<keyword evidence="1" id="KW-0560">Oxidoreductase</keyword>
<dbReference type="STRING" id="114686.BM536_007950"/>
<dbReference type="GO" id="GO:0004753">
    <property type="term" value="F:saccharopine dehydrogenase activity"/>
    <property type="evidence" value="ECO:0007669"/>
    <property type="project" value="TreeGrafter"/>
</dbReference>
<evidence type="ECO:0000256" key="1">
    <source>
        <dbReference type="ARBA" id="ARBA00023002"/>
    </source>
</evidence>
<evidence type="ECO:0000313" key="5">
    <source>
        <dbReference type="Proteomes" id="UP000184286"/>
    </source>
</evidence>
<accession>A0A1V6MUU1</accession>
<comment type="caution">
    <text evidence="4">The sequence shown here is derived from an EMBL/GenBank/DDBJ whole genome shotgun (WGS) entry which is preliminary data.</text>
</comment>
<organism evidence="4 5">
    <name type="scientific">Streptomyces phaeoluteigriseus</name>
    <dbReference type="NCBI Taxonomy" id="114686"/>
    <lineage>
        <taxon>Bacteria</taxon>
        <taxon>Bacillati</taxon>
        <taxon>Actinomycetota</taxon>
        <taxon>Actinomycetes</taxon>
        <taxon>Kitasatosporales</taxon>
        <taxon>Streptomycetaceae</taxon>
        <taxon>Streptomyces</taxon>
        <taxon>Streptomyces aurantiacus group</taxon>
    </lineage>
</organism>